<dbReference type="GO" id="GO:0008017">
    <property type="term" value="F:microtubule binding"/>
    <property type="evidence" value="ECO:0007669"/>
    <property type="project" value="InterPro"/>
</dbReference>
<keyword evidence="2" id="KW-0175">Coiled coil</keyword>
<dbReference type="PROSITE" id="PS50067">
    <property type="entry name" value="KINESIN_MOTOR_2"/>
    <property type="match status" value="1"/>
</dbReference>
<dbReference type="GO" id="GO:0005524">
    <property type="term" value="F:ATP binding"/>
    <property type="evidence" value="ECO:0007669"/>
    <property type="project" value="InterPro"/>
</dbReference>
<comment type="caution">
    <text evidence="5">The sequence shown here is derived from an EMBL/GenBank/DDBJ whole genome shotgun (WGS) entry which is preliminary data.</text>
</comment>
<dbReference type="EMBL" id="BDIP01002431">
    <property type="protein sequence ID" value="GIQ86284.1"/>
    <property type="molecule type" value="Genomic_DNA"/>
</dbReference>
<name>A0A9K3D2X7_9EUKA</name>
<dbReference type="AlphaFoldDB" id="A0A9K3D2X7"/>
<feature type="region of interest" description="Disordered" evidence="3">
    <location>
        <begin position="370"/>
        <end position="414"/>
    </location>
</feature>
<feature type="non-terminal residue" evidence="5">
    <location>
        <position position="1"/>
    </location>
</feature>
<feature type="domain" description="Kinesin motor" evidence="4">
    <location>
        <begin position="1"/>
        <end position="19"/>
    </location>
</feature>
<dbReference type="GO" id="GO:0007018">
    <property type="term" value="P:microtubule-based movement"/>
    <property type="evidence" value="ECO:0007669"/>
    <property type="project" value="InterPro"/>
</dbReference>
<organism evidence="5 6">
    <name type="scientific">Kipferlia bialata</name>
    <dbReference type="NCBI Taxonomy" id="797122"/>
    <lineage>
        <taxon>Eukaryota</taxon>
        <taxon>Metamonada</taxon>
        <taxon>Carpediemonas-like organisms</taxon>
        <taxon>Kipferlia</taxon>
    </lineage>
</organism>
<gene>
    <name evidence="5" type="ORF">KIPB_008111</name>
</gene>
<dbReference type="InterPro" id="IPR001752">
    <property type="entry name" value="Kinesin_motor_dom"/>
</dbReference>
<evidence type="ECO:0000313" key="5">
    <source>
        <dbReference type="EMBL" id="GIQ86284.1"/>
    </source>
</evidence>
<proteinExistence type="inferred from homology"/>
<evidence type="ECO:0000313" key="6">
    <source>
        <dbReference type="Proteomes" id="UP000265618"/>
    </source>
</evidence>
<evidence type="ECO:0000256" key="1">
    <source>
        <dbReference type="PROSITE-ProRule" id="PRU00283"/>
    </source>
</evidence>
<accession>A0A9K3D2X7</accession>
<feature type="compositionally biased region" description="Acidic residues" evidence="3">
    <location>
        <begin position="373"/>
        <end position="385"/>
    </location>
</feature>
<feature type="region of interest" description="Disordered" evidence="3">
    <location>
        <begin position="108"/>
        <end position="131"/>
    </location>
</feature>
<dbReference type="GO" id="GO:0003777">
    <property type="term" value="F:microtubule motor activity"/>
    <property type="evidence" value="ECO:0007669"/>
    <property type="project" value="InterPro"/>
</dbReference>
<evidence type="ECO:0000256" key="2">
    <source>
        <dbReference type="SAM" id="Coils"/>
    </source>
</evidence>
<reference evidence="5 6" key="1">
    <citation type="journal article" date="2018" name="PLoS ONE">
        <title>The draft genome of Kipferlia bialata reveals reductive genome evolution in fornicate parasites.</title>
        <authorList>
            <person name="Tanifuji G."/>
            <person name="Takabayashi S."/>
            <person name="Kume K."/>
            <person name="Takagi M."/>
            <person name="Nakayama T."/>
            <person name="Kamikawa R."/>
            <person name="Inagaki Y."/>
            <person name="Hashimoto T."/>
        </authorList>
    </citation>
    <scope>NUCLEOTIDE SEQUENCE [LARGE SCALE GENOMIC DNA]</scope>
    <source>
        <strain evidence="5">NY0173</strain>
    </source>
</reference>
<feature type="compositionally biased region" description="Basic and acidic residues" evidence="3">
    <location>
        <begin position="121"/>
        <end position="130"/>
    </location>
</feature>
<feature type="coiled-coil region" evidence="2">
    <location>
        <begin position="206"/>
        <end position="243"/>
    </location>
</feature>
<comment type="similarity">
    <text evidence="1">Belongs to the TRAFAC class myosin-kinesin ATPase superfamily. Kinesin family.</text>
</comment>
<evidence type="ECO:0000256" key="3">
    <source>
        <dbReference type="SAM" id="MobiDB-lite"/>
    </source>
</evidence>
<protein>
    <recommendedName>
        <fullName evidence="4">Kinesin motor domain-containing protein</fullName>
    </recommendedName>
</protein>
<sequence length="450" mass="50059">MSAEESLATLRFADRARRVKISAHRSVIVDDATLLQRAQLEIKHLRSLMSASADGAVTPTSLLQVEKDHAQVLMENERLRRQLRLQSDTHSDADSEFIVESTLRDTVETVETPKGVDTTAQEEREGERPIRNKQSWRIMELEEEVKHLRNMQSDVLDYETFLAGLPISNNGHTKEETLDIEAKLALAERRLIDIDRSITRQKTETAERERRMEEALLRARQRLEDQTRLAASARRTADELKAALQHREAVSRPPPPPSESAMHSMQRIHRSASLAMSVGPSVSRPLKNRSQRHFSLPSKPVEAHAVRVRREIGATVRSACADLTDCLSLSRTQADRARGVFTSLSSDLCAVSSASLYSLFAAYDTQLTRDGDYSEEEDSESEEESEGLRRPAPRSLAVSPSMQGAVAPSSPDVASPAMHVSLRLQDLPDTDRALSLSPSVAPVAHLSISQ</sequence>
<comment type="caution">
    <text evidence="1">Lacks conserved residue(s) required for the propagation of feature annotation.</text>
</comment>
<evidence type="ECO:0000259" key="4">
    <source>
        <dbReference type="PROSITE" id="PS50067"/>
    </source>
</evidence>
<keyword evidence="6" id="KW-1185">Reference proteome</keyword>
<dbReference type="Proteomes" id="UP000265618">
    <property type="component" value="Unassembled WGS sequence"/>
</dbReference>